<name>A0A1M6X7C0_9BACT</name>
<dbReference type="AlphaFoldDB" id="A0A1M6X7C0"/>
<evidence type="ECO:0000256" key="1">
    <source>
        <dbReference type="SAM" id="Phobius"/>
    </source>
</evidence>
<reference evidence="3" key="1">
    <citation type="submission" date="2016-11" db="EMBL/GenBank/DDBJ databases">
        <authorList>
            <person name="Varghese N."/>
            <person name="Submissions S."/>
        </authorList>
    </citation>
    <scope>NUCLEOTIDE SEQUENCE [LARGE SCALE GENOMIC DNA]</scope>
    <source>
        <strain evidence="3">DSM 16219</strain>
    </source>
</reference>
<feature type="transmembrane region" description="Helical" evidence="1">
    <location>
        <begin position="21"/>
        <end position="39"/>
    </location>
</feature>
<sequence>MVSRFSQLAPSKWSYSQWRKFFMIAAIWNIFFAAPASFWPEFNMKIFYDVLYGEDYAIILNRCFWIFILALGAGFGVVSKAPEKNHGVLVIGVIVKIALAITWFGLVLDRMATFVAFFCALGEALFVIYFLYYLVSGPTHEETEAAV</sequence>
<feature type="transmembrane region" description="Helical" evidence="1">
    <location>
        <begin position="114"/>
        <end position="135"/>
    </location>
</feature>
<keyword evidence="1" id="KW-1133">Transmembrane helix</keyword>
<keyword evidence="1" id="KW-0472">Membrane</keyword>
<proteinExistence type="predicted"/>
<protein>
    <submittedName>
        <fullName evidence="2">Uncharacterized protein</fullName>
    </submittedName>
</protein>
<gene>
    <name evidence="2" type="ORF">SAMN02745216_04482</name>
</gene>
<dbReference type="EMBL" id="FQZU01000041">
    <property type="protein sequence ID" value="SHL01749.1"/>
    <property type="molecule type" value="Genomic_DNA"/>
</dbReference>
<feature type="transmembrane region" description="Helical" evidence="1">
    <location>
        <begin position="87"/>
        <end position="108"/>
    </location>
</feature>
<feature type="transmembrane region" description="Helical" evidence="1">
    <location>
        <begin position="59"/>
        <end position="78"/>
    </location>
</feature>
<evidence type="ECO:0000313" key="2">
    <source>
        <dbReference type="EMBL" id="SHL01749.1"/>
    </source>
</evidence>
<evidence type="ECO:0000313" key="3">
    <source>
        <dbReference type="Proteomes" id="UP000183994"/>
    </source>
</evidence>
<organism evidence="2 3">
    <name type="scientific">Desulfatibacillum alkenivorans DSM 16219</name>
    <dbReference type="NCBI Taxonomy" id="1121393"/>
    <lineage>
        <taxon>Bacteria</taxon>
        <taxon>Pseudomonadati</taxon>
        <taxon>Thermodesulfobacteriota</taxon>
        <taxon>Desulfobacteria</taxon>
        <taxon>Desulfobacterales</taxon>
        <taxon>Desulfatibacillaceae</taxon>
        <taxon>Desulfatibacillum</taxon>
    </lineage>
</organism>
<keyword evidence="1" id="KW-0812">Transmembrane</keyword>
<keyword evidence="3" id="KW-1185">Reference proteome</keyword>
<dbReference type="Proteomes" id="UP000183994">
    <property type="component" value="Unassembled WGS sequence"/>
</dbReference>
<accession>A0A1M6X7C0</accession>
<dbReference type="STRING" id="1121393.SAMN02745216_04482"/>